<dbReference type="InterPro" id="IPR016181">
    <property type="entry name" value="Acyl_CoA_acyltransferase"/>
</dbReference>
<keyword evidence="1 4" id="KW-0808">Transferase</keyword>
<dbReference type="GO" id="GO:0016747">
    <property type="term" value="F:acyltransferase activity, transferring groups other than amino-acyl groups"/>
    <property type="evidence" value="ECO:0007669"/>
    <property type="project" value="InterPro"/>
</dbReference>
<dbReference type="CDD" id="cd04301">
    <property type="entry name" value="NAT_SF"/>
    <property type="match status" value="1"/>
</dbReference>
<evidence type="ECO:0000313" key="4">
    <source>
        <dbReference type="EMBL" id="OAB42134.1"/>
    </source>
</evidence>
<dbReference type="EMBL" id="LVJH01000024">
    <property type="protein sequence ID" value="OAB42134.1"/>
    <property type="molecule type" value="Genomic_DNA"/>
</dbReference>
<dbReference type="InterPro" id="IPR000182">
    <property type="entry name" value="GNAT_dom"/>
</dbReference>
<dbReference type="RefSeq" id="WP_068533641.1">
    <property type="nucleotide sequence ID" value="NZ_LVJH01000024.1"/>
</dbReference>
<evidence type="ECO:0000259" key="3">
    <source>
        <dbReference type="PROSITE" id="PS51186"/>
    </source>
</evidence>
<evidence type="ECO:0000313" key="5">
    <source>
        <dbReference type="Proteomes" id="UP000076967"/>
    </source>
</evidence>
<dbReference type="PANTHER" id="PTHR43420">
    <property type="entry name" value="ACETYLTRANSFERASE"/>
    <property type="match status" value="1"/>
</dbReference>
<keyword evidence="5" id="KW-1185">Reference proteome</keyword>
<protein>
    <submittedName>
        <fullName evidence="4">Acetyltransferase</fullName>
    </submittedName>
</protein>
<name>A0A168KKA2_9BACL</name>
<keyword evidence="2" id="KW-0012">Acyltransferase</keyword>
<dbReference type="InterPro" id="IPR050680">
    <property type="entry name" value="YpeA/RimI_acetyltransf"/>
</dbReference>
<proteinExistence type="predicted"/>
<comment type="caution">
    <text evidence="4">The sequence shown here is derived from an EMBL/GenBank/DDBJ whole genome shotgun (WGS) entry which is preliminary data.</text>
</comment>
<feature type="domain" description="N-acetyltransferase" evidence="3">
    <location>
        <begin position="21"/>
        <end position="208"/>
    </location>
</feature>
<evidence type="ECO:0000256" key="1">
    <source>
        <dbReference type="ARBA" id="ARBA00022679"/>
    </source>
</evidence>
<organism evidence="4 5">
    <name type="scientific">Paenibacillus glacialis</name>
    <dbReference type="NCBI Taxonomy" id="494026"/>
    <lineage>
        <taxon>Bacteria</taxon>
        <taxon>Bacillati</taxon>
        <taxon>Bacillota</taxon>
        <taxon>Bacilli</taxon>
        <taxon>Bacillales</taxon>
        <taxon>Paenibacillaceae</taxon>
        <taxon>Paenibacillus</taxon>
    </lineage>
</organism>
<dbReference type="AlphaFoldDB" id="A0A168KKA2"/>
<sequence>MTTAPITIEPMQTKYNLQVSRLLVQGFRGKFQKLTNMNDDDLALFFEKLFEHYPTEPASHRMVALQDGEVIGTISIKWMPEADIMQKQGLPSSKSFIRLGKWNLLKMLIGLSLLNHKPQVGECYIADIVVHPDHRSKGIGKLLFQWAQHFVQTEPHLDVLSLHVVGSNPRAKHLYELLSFQTHLQKKSLVRHLLFNESKWDYMVLNLK</sequence>
<dbReference type="PANTHER" id="PTHR43420:SF47">
    <property type="entry name" value="N-ACETYLTRANSFERASE DOMAIN-CONTAINING PROTEIN"/>
    <property type="match status" value="1"/>
</dbReference>
<evidence type="ECO:0000256" key="2">
    <source>
        <dbReference type="ARBA" id="ARBA00023315"/>
    </source>
</evidence>
<gene>
    <name evidence="4" type="ORF">PGLA_13795</name>
</gene>
<dbReference type="PROSITE" id="PS51186">
    <property type="entry name" value="GNAT"/>
    <property type="match status" value="1"/>
</dbReference>
<dbReference type="OrthoDB" id="5319888at2"/>
<accession>A0A168KKA2</accession>
<dbReference type="Gene3D" id="3.40.630.30">
    <property type="match status" value="1"/>
</dbReference>
<dbReference type="Proteomes" id="UP000076967">
    <property type="component" value="Unassembled WGS sequence"/>
</dbReference>
<dbReference type="Pfam" id="PF00583">
    <property type="entry name" value="Acetyltransf_1"/>
    <property type="match status" value="1"/>
</dbReference>
<dbReference type="SUPFAM" id="SSF55729">
    <property type="entry name" value="Acyl-CoA N-acyltransferases (Nat)"/>
    <property type="match status" value="1"/>
</dbReference>
<dbReference type="STRING" id="494026.PGLA_13795"/>
<reference evidence="4 5" key="1">
    <citation type="submission" date="2016-03" db="EMBL/GenBank/DDBJ databases">
        <title>Draft genome sequence of Paenibacillus glacialis DSM 22343.</title>
        <authorList>
            <person name="Shin S.-K."/>
            <person name="Yi H."/>
        </authorList>
    </citation>
    <scope>NUCLEOTIDE SEQUENCE [LARGE SCALE GENOMIC DNA]</scope>
    <source>
        <strain evidence="4 5">DSM 22343</strain>
    </source>
</reference>